<evidence type="ECO:0000313" key="2">
    <source>
        <dbReference type="Proteomes" id="UP001152795"/>
    </source>
</evidence>
<comment type="caution">
    <text evidence="1">The sequence shown here is derived from an EMBL/GenBank/DDBJ whole genome shotgun (WGS) entry which is preliminary data.</text>
</comment>
<organism evidence="1 2">
    <name type="scientific">Paramuricea clavata</name>
    <name type="common">Red gorgonian</name>
    <name type="synonym">Violescent sea-whip</name>
    <dbReference type="NCBI Taxonomy" id="317549"/>
    <lineage>
        <taxon>Eukaryota</taxon>
        <taxon>Metazoa</taxon>
        <taxon>Cnidaria</taxon>
        <taxon>Anthozoa</taxon>
        <taxon>Octocorallia</taxon>
        <taxon>Malacalcyonacea</taxon>
        <taxon>Plexauridae</taxon>
        <taxon>Paramuricea</taxon>
    </lineage>
</organism>
<name>A0A7D9L0M4_PARCT</name>
<feature type="non-terminal residue" evidence="1">
    <location>
        <position position="71"/>
    </location>
</feature>
<dbReference type="OrthoDB" id="5988954at2759"/>
<dbReference type="EMBL" id="CACRXK020011209">
    <property type="protein sequence ID" value="CAB4020969.1"/>
    <property type="molecule type" value="Genomic_DNA"/>
</dbReference>
<gene>
    <name evidence="1" type="ORF">PACLA_8A089843</name>
</gene>
<keyword evidence="2" id="KW-1185">Reference proteome</keyword>
<protein>
    <submittedName>
        <fullName evidence="1">MAM and LDL-receptor class A domain-containing 2-like</fullName>
    </submittedName>
</protein>
<dbReference type="Proteomes" id="UP001152795">
    <property type="component" value="Unassembled WGS sequence"/>
</dbReference>
<dbReference type="AlphaFoldDB" id="A0A7D9L0M4"/>
<evidence type="ECO:0000313" key="1">
    <source>
        <dbReference type="EMBL" id="CAB4020969.1"/>
    </source>
</evidence>
<reference evidence="1" key="1">
    <citation type="submission" date="2020-04" db="EMBL/GenBank/DDBJ databases">
        <authorList>
            <person name="Alioto T."/>
            <person name="Alioto T."/>
            <person name="Gomez Garrido J."/>
        </authorList>
    </citation>
    <scope>NUCLEOTIDE SEQUENCE</scope>
    <source>
        <strain evidence="1">A484AB</strain>
    </source>
</reference>
<sequence>VPPSGGVVNVSEGIGNPVYDEDRPLEGFSMSDVDTNMFVTDDSFTVPSEKGGAGGTSMANPLYQDPYYGED</sequence>
<accession>A0A7D9L0M4</accession>
<proteinExistence type="predicted"/>